<dbReference type="AlphaFoldDB" id="A0A410PTE0"/>
<dbReference type="InterPro" id="IPR025159">
    <property type="entry name" value="AbiEi_N"/>
</dbReference>
<gene>
    <name evidence="2" type="ORF">EQM06_02305</name>
</gene>
<dbReference type="EMBL" id="CP035281">
    <property type="protein sequence ID" value="QAT42156.1"/>
    <property type="molecule type" value="Genomic_DNA"/>
</dbReference>
<dbReference type="RefSeq" id="WP_128744810.1">
    <property type="nucleotide sequence ID" value="NZ_CP035281.1"/>
</dbReference>
<dbReference type="OrthoDB" id="9801429at2"/>
<reference evidence="2 3" key="1">
    <citation type="submission" date="2019-01" db="EMBL/GenBank/DDBJ databases">
        <title>Draft genomes of a novel of Aminipila strains.</title>
        <authorList>
            <person name="Ma S."/>
        </authorList>
    </citation>
    <scope>NUCLEOTIDE SEQUENCE [LARGE SCALE GENOMIC DNA]</scope>
    <source>
        <strain evidence="3">JN-39</strain>
    </source>
</reference>
<dbReference type="Pfam" id="PF13338">
    <property type="entry name" value="AbiEi_4"/>
    <property type="match status" value="1"/>
</dbReference>
<dbReference type="KEGG" id="amij:EQM06_02305"/>
<feature type="domain" description="AbiEi antitoxin N-terminal" evidence="1">
    <location>
        <begin position="6"/>
        <end position="53"/>
    </location>
</feature>
<organism evidence="2 3">
    <name type="scientific">Aminipila luticellarii</name>
    <dbReference type="NCBI Taxonomy" id="2507160"/>
    <lineage>
        <taxon>Bacteria</taxon>
        <taxon>Bacillati</taxon>
        <taxon>Bacillota</taxon>
        <taxon>Clostridia</taxon>
        <taxon>Peptostreptococcales</taxon>
        <taxon>Anaerovoracaceae</taxon>
        <taxon>Aminipila</taxon>
    </lineage>
</organism>
<protein>
    <submittedName>
        <fullName evidence="2">Abortive phage infection protein</fullName>
    </submittedName>
</protein>
<dbReference type="Proteomes" id="UP000287601">
    <property type="component" value="Chromosome"/>
</dbReference>
<evidence type="ECO:0000259" key="1">
    <source>
        <dbReference type="Pfam" id="PF13338"/>
    </source>
</evidence>
<name>A0A410PTE0_9FIRM</name>
<proteinExistence type="predicted"/>
<sequence>MNDYKEIQRLLEENKGYITTAQVTAAGIQRRVLAELIVEKRIYRVARGLYALPETWEDEMYFLQSRFSKGIFSNETALYLHGLSDRTPISYTLTFPHGYNAAGLKEQNVKAKFVITEIYSLGIMEKLSPCGNLLRVYDVERTLCDIVKGRNACDIQLVNQAMKAYAVCKERDMAKLLAYAEQLRVKPKILKYMEVLL</sequence>
<accession>A0A410PTE0</accession>
<evidence type="ECO:0000313" key="3">
    <source>
        <dbReference type="Proteomes" id="UP000287601"/>
    </source>
</evidence>
<evidence type="ECO:0000313" key="2">
    <source>
        <dbReference type="EMBL" id="QAT42156.1"/>
    </source>
</evidence>
<keyword evidence="3" id="KW-1185">Reference proteome</keyword>